<dbReference type="Pfam" id="PF20152">
    <property type="entry name" value="DUF6534"/>
    <property type="match status" value="2"/>
</dbReference>
<feature type="transmembrane region" description="Helical" evidence="2">
    <location>
        <begin position="310"/>
        <end position="331"/>
    </location>
</feature>
<feature type="transmembrane region" description="Helical" evidence="2">
    <location>
        <begin position="337"/>
        <end position="356"/>
    </location>
</feature>
<feature type="transmembrane region" description="Helical" evidence="2">
    <location>
        <begin position="368"/>
        <end position="389"/>
    </location>
</feature>
<dbReference type="InterPro" id="IPR045339">
    <property type="entry name" value="DUF6534"/>
</dbReference>
<feature type="transmembrane region" description="Helical" evidence="2">
    <location>
        <begin position="118"/>
        <end position="138"/>
    </location>
</feature>
<dbReference type="EMBL" id="JAACJL010000030">
    <property type="protein sequence ID" value="KAF4617112.1"/>
    <property type="molecule type" value="Genomic_DNA"/>
</dbReference>
<feature type="transmembrane region" description="Helical" evidence="2">
    <location>
        <begin position="45"/>
        <end position="68"/>
    </location>
</feature>
<comment type="caution">
    <text evidence="4">The sequence shown here is derived from an EMBL/GenBank/DDBJ whole genome shotgun (WGS) entry which is preliminary data.</text>
</comment>
<evidence type="ECO:0000259" key="3">
    <source>
        <dbReference type="Pfam" id="PF20152"/>
    </source>
</evidence>
<feature type="transmembrane region" description="Helical" evidence="2">
    <location>
        <begin position="472"/>
        <end position="490"/>
    </location>
</feature>
<evidence type="ECO:0000256" key="2">
    <source>
        <dbReference type="SAM" id="Phobius"/>
    </source>
</evidence>
<keyword evidence="5" id="KW-1185">Reference proteome</keyword>
<name>A0A8H4VPE0_9AGAR</name>
<feature type="transmembrane region" description="Helical" evidence="2">
    <location>
        <begin position="12"/>
        <end position="33"/>
    </location>
</feature>
<evidence type="ECO:0000256" key="1">
    <source>
        <dbReference type="SAM" id="MobiDB-lite"/>
    </source>
</evidence>
<dbReference type="AlphaFoldDB" id="A0A8H4VPE0"/>
<feature type="transmembrane region" description="Helical" evidence="2">
    <location>
        <begin position="150"/>
        <end position="175"/>
    </location>
</feature>
<feature type="transmembrane region" description="Helical" evidence="2">
    <location>
        <begin position="88"/>
        <end position="106"/>
    </location>
</feature>
<feature type="domain" description="DUF6534" evidence="3">
    <location>
        <begin position="412"/>
        <end position="498"/>
    </location>
</feature>
<dbReference type="PANTHER" id="PTHR40465:SF1">
    <property type="entry name" value="DUF6534 DOMAIN-CONTAINING PROTEIN"/>
    <property type="match status" value="1"/>
</dbReference>
<feature type="domain" description="DUF6534" evidence="3">
    <location>
        <begin position="160"/>
        <end position="245"/>
    </location>
</feature>
<reference evidence="4 5" key="1">
    <citation type="submission" date="2019-12" db="EMBL/GenBank/DDBJ databases">
        <authorList>
            <person name="Floudas D."/>
            <person name="Bentzer J."/>
            <person name="Ahren D."/>
            <person name="Johansson T."/>
            <person name="Persson P."/>
            <person name="Tunlid A."/>
        </authorList>
    </citation>
    <scope>NUCLEOTIDE SEQUENCE [LARGE SCALE GENOMIC DNA]</scope>
    <source>
        <strain evidence="4 5">CBS 102.39</strain>
    </source>
</reference>
<protein>
    <recommendedName>
        <fullName evidence="3">DUF6534 domain-containing protein</fullName>
    </recommendedName>
</protein>
<gene>
    <name evidence="4" type="ORF">D9613_006437</name>
</gene>
<keyword evidence="2" id="KW-0472">Membrane</keyword>
<keyword evidence="2" id="KW-0812">Transmembrane</keyword>
<feature type="transmembrane region" description="Helical" evidence="2">
    <location>
        <begin position="401"/>
        <end position="426"/>
    </location>
</feature>
<feature type="transmembrane region" description="Helical" evidence="2">
    <location>
        <begin position="195"/>
        <end position="214"/>
    </location>
</feature>
<sequence>MESVDNTLGAGFAGDVAASILFGISCTQCYYYYVNYPKDWMFQKIAVGILMLADALHLAVTTHGMYYYLVTLYGKADTNMKVVWSFKLQMALNVFIVVTVQSLYALRVWKLGGYFSRSWPIAVLLFVVAGLVLVVETYRITEWHGLHRMSWSICASFSISTVIDIALAISMCYYLNKARTGFSGTNNTITLVMHYVLISGSLTSACSLTALICYVTMDNLIFLGVSFLLTKLYINSYLSMLNSRSVTRNSSSNPGAQNFGAGSIMNLRNMRPQVSVSTRIETTGGGDGEEKVGGLIALDATHLAVTTQAIYSYAISAYTANAGISLDTVLWSVKLQMLFNLLIVIAVQSLYAVRIWKLGGYFSRWCPIVVACFVLSGYAIGSILVYSMYQLETWDDLLDYSWAVYASLSVSTGIDIVLASAMCCLLRRSRSSFDGTNNFITRIIQYVLISGLLTGACSLAALITFATMPHNWIFYAISFLLTKLYVNSYISMLNSRQSTRESMSACAASTACPLMSLRCLKTKATNGAIIEGLSGTLDEKTDSQFPETTRSDEESSSGHGHGSVGHAHMHMHTLPKITVLKTEEVRYDDSKK</sequence>
<feature type="region of interest" description="Disordered" evidence="1">
    <location>
        <begin position="538"/>
        <end position="567"/>
    </location>
</feature>
<dbReference type="PANTHER" id="PTHR40465">
    <property type="entry name" value="CHROMOSOME 1, WHOLE GENOME SHOTGUN SEQUENCE"/>
    <property type="match status" value="1"/>
</dbReference>
<keyword evidence="2" id="KW-1133">Transmembrane helix</keyword>
<accession>A0A8H4VPE0</accession>
<dbReference type="Proteomes" id="UP000521872">
    <property type="component" value="Unassembled WGS sequence"/>
</dbReference>
<evidence type="ECO:0000313" key="5">
    <source>
        <dbReference type="Proteomes" id="UP000521872"/>
    </source>
</evidence>
<feature type="transmembrane region" description="Helical" evidence="2">
    <location>
        <begin position="446"/>
        <end position="466"/>
    </location>
</feature>
<evidence type="ECO:0000313" key="4">
    <source>
        <dbReference type="EMBL" id="KAF4617112.1"/>
    </source>
</evidence>
<feature type="transmembrane region" description="Helical" evidence="2">
    <location>
        <begin position="220"/>
        <end position="238"/>
    </location>
</feature>
<organism evidence="4 5">
    <name type="scientific">Agrocybe pediades</name>
    <dbReference type="NCBI Taxonomy" id="84607"/>
    <lineage>
        <taxon>Eukaryota</taxon>
        <taxon>Fungi</taxon>
        <taxon>Dikarya</taxon>
        <taxon>Basidiomycota</taxon>
        <taxon>Agaricomycotina</taxon>
        <taxon>Agaricomycetes</taxon>
        <taxon>Agaricomycetidae</taxon>
        <taxon>Agaricales</taxon>
        <taxon>Agaricineae</taxon>
        <taxon>Strophariaceae</taxon>
        <taxon>Agrocybe</taxon>
    </lineage>
</organism>
<proteinExistence type="predicted"/>